<dbReference type="SUPFAM" id="SSF52096">
    <property type="entry name" value="ClpP/crotonase"/>
    <property type="match status" value="1"/>
</dbReference>
<dbReference type="NCBIfam" id="TIGR00513">
    <property type="entry name" value="accA"/>
    <property type="match status" value="1"/>
</dbReference>
<dbReference type="EMBL" id="SSTD01008130">
    <property type="protein sequence ID" value="TYK17588.1"/>
    <property type="molecule type" value="Genomic_DNA"/>
</dbReference>
<dbReference type="UniPathway" id="UPA00655">
    <property type="reaction ID" value="UER00711"/>
</dbReference>
<feature type="domain" description="CoA carboxyltransferase C-terminal" evidence="11">
    <location>
        <begin position="141"/>
        <end position="395"/>
    </location>
</feature>
<keyword evidence="6" id="KW-0443">Lipid metabolism</keyword>
<keyword evidence="5" id="KW-0067">ATP-binding</keyword>
<name>A0A5A7U188_CUCMM</name>
<keyword evidence="7" id="KW-0275">Fatty acid biosynthesis</keyword>
<evidence type="ECO:0000313" key="12">
    <source>
        <dbReference type="EMBL" id="KAA0048978.1"/>
    </source>
</evidence>
<dbReference type="PRINTS" id="PR01069">
    <property type="entry name" value="ACCCTRFRASEA"/>
</dbReference>
<gene>
    <name evidence="13" type="ORF">E5676_scaffold434G004580</name>
    <name evidence="12" type="ORF">E6C27_scaffold171G002000</name>
</gene>
<evidence type="ECO:0000256" key="4">
    <source>
        <dbReference type="ARBA" id="ARBA00022832"/>
    </source>
</evidence>
<dbReference type="NCBIfam" id="NF041504">
    <property type="entry name" value="AccA_sub"/>
    <property type="match status" value="1"/>
</dbReference>
<dbReference type="GO" id="GO:0009317">
    <property type="term" value="C:acetyl-CoA carboxylase complex"/>
    <property type="evidence" value="ECO:0007669"/>
    <property type="project" value="InterPro"/>
</dbReference>
<feature type="coiled-coil region" evidence="9">
    <location>
        <begin position="644"/>
        <end position="708"/>
    </location>
</feature>
<reference evidence="14 15" key="1">
    <citation type="submission" date="2019-08" db="EMBL/GenBank/DDBJ databases">
        <title>Draft genome sequences of two oriental melons (Cucumis melo L. var makuwa).</title>
        <authorList>
            <person name="Kwon S.-Y."/>
        </authorList>
    </citation>
    <scope>NUCLEOTIDE SEQUENCE [LARGE SCALE GENOMIC DNA]</scope>
    <source>
        <strain evidence="15">cv. Chang Bougi</strain>
        <strain evidence="14">cv. SW 3</strain>
        <tissue evidence="12">Leaf</tissue>
    </source>
</reference>
<dbReference type="EMBL" id="SSTE01012362">
    <property type="protein sequence ID" value="KAA0048978.1"/>
    <property type="molecule type" value="Genomic_DNA"/>
</dbReference>
<evidence type="ECO:0000259" key="11">
    <source>
        <dbReference type="PROSITE" id="PS50989"/>
    </source>
</evidence>
<dbReference type="GO" id="GO:0005524">
    <property type="term" value="F:ATP binding"/>
    <property type="evidence" value="ECO:0007669"/>
    <property type="project" value="UniProtKB-KW"/>
</dbReference>
<dbReference type="PROSITE" id="PS50989">
    <property type="entry name" value="COA_CT_CTER"/>
    <property type="match status" value="1"/>
</dbReference>
<evidence type="ECO:0000313" key="14">
    <source>
        <dbReference type="Proteomes" id="UP000321393"/>
    </source>
</evidence>
<dbReference type="GO" id="GO:0006633">
    <property type="term" value="P:fatty acid biosynthetic process"/>
    <property type="evidence" value="ECO:0007669"/>
    <property type="project" value="UniProtKB-KW"/>
</dbReference>
<evidence type="ECO:0000256" key="2">
    <source>
        <dbReference type="ARBA" id="ARBA00022516"/>
    </source>
</evidence>
<dbReference type="Gene3D" id="3.90.226.10">
    <property type="entry name" value="2-enoyl-CoA Hydratase, Chain A, domain 1"/>
    <property type="match status" value="1"/>
</dbReference>
<dbReference type="STRING" id="1194695.A0A5A7U188"/>
<evidence type="ECO:0000256" key="9">
    <source>
        <dbReference type="SAM" id="Coils"/>
    </source>
</evidence>
<dbReference type="PANTHER" id="PTHR42853:SF1">
    <property type="entry name" value="ACETYL-COA CARBOXYTRANSFERASE"/>
    <property type="match status" value="1"/>
</dbReference>
<accession>A0A5A7U188</accession>
<dbReference type="InterPro" id="IPR029045">
    <property type="entry name" value="ClpP/crotonase-like_dom_sf"/>
</dbReference>
<evidence type="ECO:0000256" key="6">
    <source>
        <dbReference type="ARBA" id="ARBA00023098"/>
    </source>
</evidence>
<dbReference type="HAMAP" id="MF_00823">
    <property type="entry name" value="AcetylCoA_CT_alpha"/>
    <property type="match status" value="1"/>
</dbReference>
<dbReference type="NCBIfam" id="NF004344">
    <property type="entry name" value="PRK05724.1"/>
    <property type="match status" value="1"/>
</dbReference>
<keyword evidence="4" id="KW-0276">Fatty acid metabolism</keyword>
<keyword evidence="3" id="KW-0547">Nucleotide-binding</keyword>
<sequence length="964" mass="107601">MTTLSLASGKVVNKDCCLEFRSLYFVEGPLASKLLRSSYRRGYGFWLDDPKFPQFKSRNKFCVTAKVKKWRKHDYPWPDDMDPNIKSGHLTYLSHFKPLTERPKPVTLPFEKPLVDLEKKIIEIRSLADETGLDFSDQIDSLENKYEMALKDLYTHLTPIQRLSIARHPNRPTVLDHIFNITEKWVELHGDRAGYDDPAIVTGIGSIEGKSYMCIGHQKGRNTKENIARNFAMPTPHGYRKALRMMKYADHHGLPILTFVDTPGAFADLKSEELGQGEAIAQNLRTMFGLKVPIVTVVTGEGGSGGALAIACSNKMFMMENSAFFVASPEACAAILWKSSQEAPKAAEKLRITAEEHYKLKIADGIIPEPLGGAHADPVWASQQIKSAIIQAMEATRMDFIQELSSMSTEELLHHRMLKYRRIGGFQEGVPIDPESKRNMKPSETSLPKADDIESELEDLKKKILKVKGPPDPITAQTIEKVKQDVDKEMTDAFISMGLQEKLESLQLELSTAADESPNQPLNRNLKEKVAKIMQEFKQNLSKPGSYLSLKQKLQKLDMVNNLFEQKKKSEELKTEINNKIPPETKAKLKHLKDTWDNTISNGAPIDKELVEELEGVKTELVNVLKTANLEVIGVVKKSAAAPTEEVKEKVQRLKEEINGEIEKAIKMEGIGEKIEELKAKMADGLDLKEIERIKAEIKEKIVEALEASGLKEKVESLKMEAASSMAAGAEDILNTHSSKSSYWRYETASYGSGAVQIGYTALTWCNIHGLSHAEICANYLTALSSLFDYLFDVGVTVMKFVGYETTKRNGFSEMVSTGNPVMPWIQNHRSMALIAQAILILFEDVSDRVSYEDSMRNIAIGLKAAVGYVGNVGPTDDFCVDFNAAFMIKRMLGSSQSLGASVMMELIGNRNASGPVGAVRSYVREILNWAGMDYFVCIYDTLVLPKSPVLKDCRVLAEVGKYC</sequence>
<comment type="catalytic activity">
    <reaction evidence="8">
        <text>N(6)-carboxybiotinyl-L-lysyl-[protein] + acetyl-CoA = N(6)-biotinyl-L-lysyl-[protein] + malonyl-CoA</text>
        <dbReference type="Rhea" id="RHEA:54728"/>
        <dbReference type="Rhea" id="RHEA-COMP:10505"/>
        <dbReference type="Rhea" id="RHEA-COMP:10506"/>
        <dbReference type="ChEBI" id="CHEBI:57288"/>
        <dbReference type="ChEBI" id="CHEBI:57384"/>
        <dbReference type="ChEBI" id="CHEBI:83144"/>
        <dbReference type="ChEBI" id="CHEBI:83145"/>
        <dbReference type="EC" id="2.1.3.15"/>
    </reaction>
</comment>
<keyword evidence="12" id="KW-0808">Transferase</keyword>
<evidence type="ECO:0000256" key="7">
    <source>
        <dbReference type="ARBA" id="ARBA00023160"/>
    </source>
</evidence>
<dbReference type="Pfam" id="PF03255">
    <property type="entry name" value="ACCA"/>
    <property type="match status" value="1"/>
</dbReference>
<dbReference type="Proteomes" id="UP000321947">
    <property type="component" value="Unassembled WGS sequence"/>
</dbReference>
<evidence type="ECO:0000313" key="15">
    <source>
        <dbReference type="Proteomes" id="UP000321947"/>
    </source>
</evidence>
<dbReference type="GO" id="GO:2001295">
    <property type="term" value="P:malonyl-CoA biosynthetic process"/>
    <property type="evidence" value="ECO:0007669"/>
    <property type="project" value="UniProtKB-UniPathway"/>
</dbReference>
<dbReference type="Proteomes" id="UP000321393">
    <property type="component" value="Unassembled WGS sequence"/>
</dbReference>
<dbReference type="GO" id="GO:0016743">
    <property type="term" value="F:carboxyl- or carbamoyltransferase activity"/>
    <property type="evidence" value="ECO:0007669"/>
    <property type="project" value="InterPro"/>
</dbReference>
<evidence type="ECO:0000256" key="3">
    <source>
        <dbReference type="ARBA" id="ARBA00022741"/>
    </source>
</evidence>
<dbReference type="GO" id="GO:0003989">
    <property type="term" value="F:acetyl-CoA carboxylase activity"/>
    <property type="evidence" value="ECO:0007669"/>
    <property type="project" value="InterPro"/>
</dbReference>
<evidence type="ECO:0000313" key="13">
    <source>
        <dbReference type="EMBL" id="TYK17588.1"/>
    </source>
</evidence>
<protein>
    <recommendedName>
        <fullName evidence="1">acetyl-CoA carboxytransferase</fullName>
        <ecNumber evidence="1">2.1.3.15</ecNumber>
    </recommendedName>
</protein>
<dbReference type="PANTHER" id="PTHR42853">
    <property type="entry name" value="ACETYL-COENZYME A CARBOXYLASE CARBOXYL TRANSFERASE SUBUNIT ALPHA"/>
    <property type="match status" value="1"/>
</dbReference>
<dbReference type="EC" id="2.1.3.15" evidence="1"/>
<dbReference type="InterPro" id="IPR001095">
    <property type="entry name" value="Acetyl_CoA_COase_a_su"/>
</dbReference>
<evidence type="ECO:0000256" key="10">
    <source>
        <dbReference type="SAM" id="MobiDB-lite"/>
    </source>
</evidence>
<comment type="caution">
    <text evidence="12">The sequence shown here is derived from an EMBL/GenBank/DDBJ whole genome shotgun (WGS) entry which is preliminary data.</text>
</comment>
<keyword evidence="9" id="KW-0175">Coiled coil</keyword>
<evidence type="ECO:0000256" key="8">
    <source>
        <dbReference type="ARBA" id="ARBA00049152"/>
    </source>
</evidence>
<proteinExistence type="inferred from homology"/>
<feature type="region of interest" description="Disordered" evidence="10">
    <location>
        <begin position="429"/>
        <end position="449"/>
    </location>
</feature>
<dbReference type="OrthoDB" id="196847at2759"/>
<evidence type="ECO:0000256" key="5">
    <source>
        <dbReference type="ARBA" id="ARBA00022840"/>
    </source>
</evidence>
<organism evidence="12 14">
    <name type="scientific">Cucumis melo var. makuwa</name>
    <name type="common">Oriental melon</name>
    <dbReference type="NCBI Taxonomy" id="1194695"/>
    <lineage>
        <taxon>Eukaryota</taxon>
        <taxon>Viridiplantae</taxon>
        <taxon>Streptophyta</taxon>
        <taxon>Embryophyta</taxon>
        <taxon>Tracheophyta</taxon>
        <taxon>Spermatophyta</taxon>
        <taxon>Magnoliopsida</taxon>
        <taxon>eudicotyledons</taxon>
        <taxon>Gunneridae</taxon>
        <taxon>Pentapetalae</taxon>
        <taxon>rosids</taxon>
        <taxon>fabids</taxon>
        <taxon>Cucurbitales</taxon>
        <taxon>Cucurbitaceae</taxon>
        <taxon>Benincaseae</taxon>
        <taxon>Cucumis</taxon>
    </lineage>
</organism>
<evidence type="ECO:0000256" key="1">
    <source>
        <dbReference type="ARBA" id="ARBA00011883"/>
    </source>
</evidence>
<keyword evidence="2" id="KW-0444">Lipid biosynthesis</keyword>
<dbReference type="InterPro" id="IPR011763">
    <property type="entry name" value="COA_CT_C"/>
</dbReference>
<dbReference type="AlphaFoldDB" id="A0A5A7U188"/>